<organism evidence="1 2">
    <name type="scientific">Chlamydomonas reinhardtii</name>
    <name type="common">Chlamydomonas smithii</name>
    <dbReference type="NCBI Taxonomy" id="3055"/>
    <lineage>
        <taxon>Eukaryota</taxon>
        <taxon>Viridiplantae</taxon>
        <taxon>Chlorophyta</taxon>
        <taxon>core chlorophytes</taxon>
        <taxon>Chlorophyceae</taxon>
        <taxon>CS clade</taxon>
        <taxon>Chlamydomonadales</taxon>
        <taxon>Chlamydomonadaceae</taxon>
        <taxon>Chlamydomonas</taxon>
    </lineage>
</organism>
<dbReference type="OrthoDB" id="551535at2759"/>
<proteinExistence type="predicted"/>
<protein>
    <submittedName>
        <fullName evidence="1">Uncharacterized protein</fullName>
    </submittedName>
</protein>
<name>A0A2K3DH91_CHLRE</name>
<dbReference type="RefSeq" id="XP_042922045.1">
    <property type="nucleotide sequence ID" value="XM_043065044.1"/>
</dbReference>
<accession>A0A2K3DH91</accession>
<evidence type="ECO:0000313" key="2">
    <source>
        <dbReference type="Proteomes" id="UP000006906"/>
    </source>
</evidence>
<evidence type="ECO:0000313" key="1">
    <source>
        <dbReference type="EMBL" id="PNW79910.1"/>
    </source>
</evidence>
<dbReference type="Gramene" id="PNW79910">
    <property type="protein sequence ID" value="PNW79910"/>
    <property type="gene ID" value="CHLRE_08g371700v5"/>
</dbReference>
<keyword evidence="2" id="KW-1185">Reference proteome</keyword>
<sequence>MTGGKELEPRGEDLTTQLKYLRGTLVQYNAAQEGRRFQWTNVGRAGLGALRRCLYLQHTARVFREAGSGPLTHLKPSGAATARELISMERSDELDAPGPLQAAAAAFLAAVWAELQHMAAQELAAYAAVMAPFDAGGGGCSDAAASAALQHIWQRFHVWMALHTAPTDLLADLSEAAAARLAPEPLRRYRRAVYLLQEAWQEGLAQVGDQLAVALLGGGGGGGGGGSDSGGLPEGRYIAWLLNWRLYLIVDRHMAVRAEGEKEDRARC</sequence>
<reference evidence="1 2" key="1">
    <citation type="journal article" date="2007" name="Science">
        <title>The Chlamydomonas genome reveals the evolution of key animal and plant functions.</title>
        <authorList>
            <person name="Merchant S.S."/>
            <person name="Prochnik S.E."/>
            <person name="Vallon O."/>
            <person name="Harris E.H."/>
            <person name="Karpowicz S.J."/>
            <person name="Witman G.B."/>
            <person name="Terry A."/>
            <person name="Salamov A."/>
            <person name="Fritz-Laylin L.K."/>
            <person name="Marechal-Drouard L."/>
            <person name="Marshall W.F."/>
            <person name="Qu L.H."/>
            <person name="Nelson D.R."/>
            <person name="Sanderfoot A.A."/>
            <person name="Spalding M.H."/>
            <person name="Kapitonov V.V."/>
            <person name="Ren Q."/>
            <person name="Ferris P."/>
            <person name="Lindquist E."/>
            <person name="Shapiro H."/>
            <person name="Lucas S.M."/>
            <person name="Grimwood J."/>
            <person name="Schmutz J."/>
            <person name="Cardol P."/>
            <person name="Cerutti H."/>
            <person name="Chanfreau G."/>
            <person name="Chen C.L."/>
            <person name="Cognat V."/>
            <person name="Croft M.T."/>
            <person name="Dent R."/>
            <person name="Dutcher S."/>
            <person name="Fernandez E."/>
            <person name="Fukuzawa H."/>
            <person name="Gonzalez-Ballester D."/>
            <person name="Gonzalez-Halphen D."/>
            <person name="Hallmann A."/>
            <person name="Hanikenne M."/>
            <person name="Hippler M."/>
            <person name="Inwood W."/>
            <person name="Jabbari K."/>
            <person name="Kalanon M."/>
            <person name="Kuras R."/>
            <person name="Lefebvre P.A."/>
            <person name="Lemaire S.D."/>
            <person name="Lobanov A.V."/>
            <person name="Lohr M."/>
            <person name="Manuell A."/>
            <person name="Meier I."/>
            <person name="Mets L."/>
            <person name="Mittag M."/>
            <person name="Mittelmeier T."/>
            <person name="Moroney J.V."/>
            <person name="Moseley J."/>
            <person name="Napoli C."/>
            <person name="Nedelcu A.M."/>
            <person name="Niyogi K."/>
            <person name="Novoselov S.V."/>
            <person name="Paulsen I.T."/>
            <person name="Pazour G."/>
            <person name="Purton S."/>
            <person name="Ral J.P."/>
            <person name="Riano-Pachon D.M."/>
            <person name="Riekhof W."/>
            <person name="Rymarquis L."/>
            <person name="Schroda M."/>
            <person name="Stern D."/>
            <person name="Umen J."/>
            <person name="Willows R."/>
            <person name="Wilson N."/>
            <person name="Zimmer S.L."/>
            <person name="Allmer J."/>
            <person name="Balk J."/>
            <person name="Bisova K."/>
            <person name="Chen C.J."/>
            <person name="Elias M."/>
            <person name="Gendler K."/>
            <person name="Hauser C."/>
            <person name="Lamb M.R."/>
            <person name="Ledford H."/>
            <person name="Long J.C."/>
            <person name="Minagawa J."/>
            <person name="Page M.D."/>
            <person name="Pan J."/>
            <person name="Pootakham W."/>
            <person name="Roje S."/>
            <person name="Rose A."/>
            <person name="Stahlberg E."/>
            <person name="Terauchi A.M."/>
            <person name="Yang P."/>
            <person name="Ball S."/>
            <person name="Bowler C."/>
            <person name="Dieckmann C.L."/>
            <person name="Gladyshev V.N."/>
            <person name="Green P."/>
            <person name="Jorgensen R."/>
            <person name="Mayfield S."/>
            <person name="Mueller-Roeber B."/>
            <person name="Rajamani S."/>
            <person name="Sayre R.T."/>
            <person name="Brokstein P."/>
            <person name="Dubchak I."/>
            <person name="Goodstein D."/>
            <person name="Hornick L."/>
            <person name="Huang Y.W."/>
            <person name="Jhaveri J."/>
            <person name="Luo Y."/>
            <person name="Martinez D."/>
            <person name="Ngau W.C."/>
            <person name="Otillar B."/>
            <person name="Poliakov A."/>
            <person name="Porter A."/>
            <person name="Szajkowski L."/>
            <person name="Werner G."/>
            <person name="Zhou K."/>
            <person name="Grigoriev I.V."/>
            <person name="Rokhsar D.S."/>
            <person name="Grossman A.R."/>
        </authorList>
    </citation>
    <scope>NUCLEOTIDE SEQUENCE [LARGE SCALE GENOMIC DNA]</scope>
    <source>
        <strain evidence="2">CC-503</strain>
    </source>
</reference>
<dbReference type="Proteomes" id="UP000006906">
    <property type="component" value="Chromosome 8"/>
</dbReference>
<dbReference type="GeneID" id="5726857"/>
<gene>
    <name evidence="1" type="ORF">CHLRE_08g371700v5</name>
</gene>
<dbReference type="KEGG" id="cre:CHLRE_08g371700v5"/>
<dbReference type="EMBL" id="CM008969">
    <property type="protein sequence ID" value="PNW79910.1"/>
    <property type="molecule type" value="Genomic_DNA"/>
</dbReference>
<dbReference type="InParanoid" id="A0A2K3DH91"/>
<dbReference type="AlphaFoldDB" id="A0A2K3DH91"/>